<comment type="caution">
    <text evidence="1">The sequence shown here is derived from an EMBL/GenBank/DDBJ whole genome shotgun (WGS) entry which is preliminary data.</text>
</comment>
<gene>
    <name evidence="1" type="ORF">CDAR_47421</name>
</gene>
<evidence type="ECO:0000313" key="2">
    <source>
        <dbReference type="Proteomes" id="UP001054837"/>
    </source>
</evidence>
<name>A0AAV4PGQ6_9ARAC</name>
<dbReference type="AlphaFoldDB" id="A0AAV4PGQ6"/>
<evidence type="ECO:0008006" key="3">
    <source>
        <dbReference type="Google" id="ProtNLM"/>
    </source>
</evidence>
<sequence>MSNSPTISSNYFTEKCLFPSLKYWFYIEPTSVDAKQCLNFTSVHNPSIRKQQNHPGPSAYYASEFILKIVSSHFPERMIHGEKLFFSNQNENYLIQENRCHLETRNQSKSCHQGISIFAAFFGRSTCADGIDRHFLHFEINGHIRKVSQKDVPVDSPALNKVILSVMRTRARL</sequence>
<organism evidence="1 2">
    <name type="scientific">Caerostris darwini</name>
    <dbReference type="NCBI Taxonomy" id="1538125"/>
    <lineage>
        <taxon>Eukaryota</taxon>
        <taxon>Metazoa</taxon>
        <taxon>Ecdysozoa</taxon>
        <taxon>Arthropoda</taxon>
        <taxon>Chelicerata</taxon>
        <taxon>Arachnida</taxon>
        <taxon>Araneae</taxon>
        <taxon>Araneomorphae</taxon>
        <taxon>Entelegynae</taxon>
        <taxon>Araneoidea</taxon>
        <taxon>Araneidae</taxon>
        <taxon>Caerostris</taxon>
    </lineage>
</organism>
<dbReference type="EMBL" id="BPLQ01002720">
    <property type="protein sequence ID" value="GIX95346.1"/>
    <property type="molecule type" value="Genomic_DNA"/>
</dbReference>
<proteinExistence type="predicted"/>
<accession>A0AAV4PGQ6</accession>
<reference evidence="1 2" key="1">
    <citation type="submission" date="2021-06" db="EMBL/GenBank/DDBJ databases">
        <title>Caerostris darwini draft genome.</title>
        <authorList>
            <person name="Kono N."/>
            <person name="Arakawa K."/>
        </authorList>
    </citation>
    <scope>NUCLEOTIDE SEQUENCE [LARGE SCALE GENOMIC DNA]</scope>
</reference>
<dbReference type="Proteomes" id="UP001054837">
    <property type="component" value="Unassembled WGS sequence"/>
</dbReference>
<protein>
    <recommendedName>
        <fullName evidence="3">LAGLIDADG homing endonuclease</fullName>
    </recommendedName>
</protein>
<evidence type="ECO:0000313" key="1">
    <source>
        <dbReference type="EMBL" id="GIX95346.1"/>
    </source>
</evidence>
<keyword evidence="2" id="KW-1185">Reference proteome</keyword>